<dbReference type="EMBL" id="CZQA01000001">
    <property type="protein sequence ID" value="CUS33010.1"/>
    <property type="molecule type" value="Genomic_DNA"/>
</dbReference>
<evidence type="ECO:0008006" key="3">
    <source>
        <dbReference type="Google" id="ProtNLM"/>
    </source>
</evidence>
<accession>A0A0S4LCX6</accession>
<proteinExistence type="predicted"/>
<dbReference type="RefSeq" id="WP_090744331.1">
    <property type="nucleotide sequence ID" value="NZ_CZQA01000001.1"/>
</dbReference>
<organism evidence="1 2">
    <name type="scientific">Candidatus Nitrospira nitrosa</name>
    <dbReference type="NCBI Taxonomy" id="1742972"/>
    <lineage>
        <taxon>Bacteria</taxon>
        <taxon>Pseudomonadati</taxon>
        <taxon>Nitrospirota</taxon>
        <taxon>Nitrospiria</taxon>
        <taxon>Nitrospirales</taxon>
        <taxon>Nitrospiraceae</taxon>
        <taxon>Nitrospira</taxon>
    </lineage>
</organism>
<dbReference type="AlphaFoldDB" id="A0A0S4LCX6"/>
<dbReference type="PROSITE" id="PS51257">
    <property type="entry name" value="PROKAR_LIPOPROTEIN"/>
    <property type="match status" value="1"/>
</dbReference>
<name>A0A0S4LCX6_9BACT</name>
<evidence type="ECO:0000313" key="1">
    <source>
        <dbReference type="EMBL" id="CUS33010.1"/>
    </source>
</evidence>
<sequence length="113" mass="12073">MRGTVTGIGVLTLLLMATGCSTTHQQSAGANGREYTPPTSIYNILDSTALVYSTPAAGSAVNDHPLRWLGFIAHPIGHAFDYAINRPMYTIGGSSPYLHGYTAEDSMLDAQRQ</sequence>
<keyword evidence="2" id="KW-1185">Reference proteome</keyword>
<dbReference type="Proteomes" id="UP000199032">
    <property type="component" value="Unassembled WGS sequence"/>
</dbReference>
<protein>
    <recommendedName>
        <fullName evidence="3">Lipoprotein</fullName>
    </recommendedName>
</protein>
<gene>
    <name evidence="1" type="ORF">COMA1_10931</name>
</gene>
<evidence type="ECO:0000313" key="2">
    <source>
        <dbReference type="Proteomes" id="UP000199032"/>
    </source>
</evidence>
<reference evidence="1 2" key="1">
    <citation type="submission" date="2015-10" db="EMBL/GenBank/DDBJ databases">
        <authorList>
            <person name="Gilbert D.G."/>
        </authorList>
    </citation>
    <scope>NUCLEOTIDE SEQUENCE [LARGE SCALE GENOMIC DNA]</scope>
    <source>
        <strain evidence="1">COMA1</strain>
    </source>
</reference>
<dbReference type="OrthoDB" id="9797407at2"/>